<name>A0ABT8CN68_9FLAO</name>
<comment type="caution">
    <text evidence="1">The sequence shown here is derived from an EMBL/GenBank/DDBJ whole genome shotgun (WGS) entry which is preliminary data.</text>
</comment>
<protein>
    <submittedName>
        <fullName evidence="1">Uncharacterized protein</fullName>
    </submittedName>
</protein>
<evidence type="ECO:0000313" key="1">
    <source>
        <dbReference type="EMBL" id="MDN3705947.1"/>
    </source>
</evidence>
<dbReference type="EMBL" id="JAUFQU010000001">
    <property type="protein sequence ID" value="MDN3705947.1"/>
    <property type="molecule type" value="Genomic_DNA"/>
</dbReference>
<dbReference type="Proteomes" id="UP001242368">
    <property type="component" value="Unassembled WGS sequence"/>
</dbReference>
<dbReference type="Gene3D" id="2.40.160.50">
    <property type="entry name" value="membrane protein fhac: a member of the omp85/tpsb transporter family"/>
    <property type="match status" value="1"/>
</dbReference>
<reference evidence="2" key="1">
    <citation type="journal article" date="2019" name="Int. J. Syst. Evol. Microbiol.">
        <title>The Global Catalogue of Microorganisms (GCM) 10K type strain sequencing project: providing services to taxonomists for standard genome sequencing and annotation.</title>
        <authorList>
            <consortium name="The Broad Institute Genomics Platform"/>
            <consortium name="The Broad Institute Genome Sequencing Center for Infectious Disease"/>
            <person name="Wu L."/>
            <person name="Ma J."/>
        </authorList>
    </citation>
    <scope>NUCLEOTIDE SEQUENCE [LARGE SCALE GENOMIC DNA]</scope>
    <source>
        <strain evidence="2">CECT 7184</strain>
    </source>
</reference>
<gene>
    <name evidence="1" type="ORF">QW060_02250</name>
</gene>
<proteinExistence type="predicted"/>
<keyword evidence="2" id="KW-1185">Reference proteome</keyword>
<accession>A0ABT8CN68</accession>
<organism evidence="1 2">
    <name type="scientific">Paenimyroides ceti</name>
    <dbReference type="NCBI Taxonomy" id="395087"/>
    <lineage>
        <taxon>Bacteria</taxon>
        <taxon>Pseudomonadati</taxon>
        <taxon>Bacteroidota</taxon>
        <taxon>Flavobacteriia</taxon>
        <taxon>Flavobacteriales</taxon>
        <taxon>Flavobacteriaceae</taxon>
        <taxon>Paenimyroides</taxon>
    </lineage>
</organism>
<dbReference type="RefSeq" id="WP_290362092.1">
    <property type="nucleotide sequence ID" value="NZ_JAUFQU010000001.1"/>
</dbReference>
<evidence type="ECO:0000313" key="2">
    <source>
        <dbReference type="Proteomes" id="UP001242368"/>
    </source>
</evidence>
<sequence>MNQKENNVIDSLSYQKTHDNAKGIQDEVLRFSNTLISNGYLSSFQKEYSKKNDSTFLYVFILNQRTKANVIHLDKIEESTKKLLGIEHNKVIIEIPQTQHYINSILQNLERKGYAISQIKLNNHQIINDSLHTDLSITLDKKRKIDLITIQPYQNFPSGVKKQMQRRYVKKDFNQETINLIQKELTQYPFIKTMRPAEVLFTEDNTILYLYLEKANVSRFDGIVGFTNDEEGNVRFNGNIDLNLINLFNKGEQFTIYWKNDGNQQSTFKFKTELPYLFKTPFGIQGDLQIFKQDSTQQNTQLGLTALYYLSYNNRLGVGYKSTSSVAGSGNLYGAENYSNRFVTVNYSYQKWKDHFLFRQQTNIMASAGYGNRIQESDKVKQQFVQIIGEHIFYLNNRNSVHLKTEWYHLFSKSVLYNELYRFGGINSIRGFSENSLMAKSLAGLYAEYRYSLSSTIYAHTITDFAHYREPLSKFKGNLYSFGIGVGLNTAGGLFNLVYANGIQPEQDFKLSNSIIHLSYKTQF</sequence>